<dbReference type="EMBL" id="VOFY01000020">
    <property type="protein sequence ID" value="KAA8582006.1"/>
    <property type="molecule type" value="Genomic_DNA"/>
</dbReference>
<evidence type="ECO:0000256" key="2">
    <source>
        <dbReference type="ARBA" id="ARBA00022692"/>
    </source>
</evidence>
<evidence type="ECO:0000313" key="4">
    <source>
        <dbReference type="EMBL" id="KAA8582006.1"/>
    </source>
</evidence>
<dbReference type="GO" id="GO:0016020">
    <property type="term" value="C:membrane"/>
    <property type="evidence" value="ECO:0007669"/>
    <property type="project" value="UniProtKB-SubCell"/>
</dbReference>
<protein>
    <submittedName>
        <fullName evidence="4">Uncharacterized protein</fullName>
    </submittedName>
</protein>
<dbReference type="GO" id="GO:0016757">
    <property type="term" value="F:glycosyltransferase activity"/>
    <property type="evidence" value="ECO:0007669"/>
    <property type="project" value="TreeGrafter"/>
</dbReference>
<keyword evidence="2" id="KW-0812">Transmembrane</keyword>
<dbReference type="Proteomes" id="UP000327493">
    <property type="component" value="Chromosome 20"/>
</dbReference>
<reference evidence="4 5" key="1">
    <citation type="submission" date="2019-08" db="EMBL/GenBank/DDBJ databases">
        <title>A chromosome-level genome assembly, high-density linkage maps, and genome scans reveal the genomic architecture of hybrid incompatibilities underlying speciation via character displacement in darters (Percidae: Etheostominae).</title>
        <authorList>
            <person name="Moran R.L."/>
            <person name="Catchen J.M."/>
            <person name="Fuller R.C."/>
        </authorList>
    </citation>
    <scope>NUCLEOTIDE SEQUENCE [LARGE SCALE GENOMIC DNA]</scope>
    <source>
        <strain evidence="4">EspeVRDwgs_2016</strain>
        <tissue evidence="4">Muscle</tissue>
    </source>
</reference>
<proteinExistence type="predicted"/>
<sequence>MSLMDMLQQQHPNTGVYLIENHIFPKKHFEPSGRFHLPQWNGVPGINILEHIYREEPNRNIYHPHKMIVQPRFVESTSVHEVLKYSGQRFKVPMDVCRIIHVRVALQGSLTVKELHEDKRLWDFQEKLIPNVDKALRRVGLLSSEGHN</sequence>
<dbReference type="PANTHER" id="PTHR21461:SF45">
    <property type="entry name" value="GLYCOSYLTRANSFERASE FAMILY 92 PROTEIN"/>
    <property type="match status" value="1"/>
</dbReference>
<keyword evidence="3" id="KW-1133">Transmembrane helix</keyword>
<comment type="subcellular location">
    <subcellularLocation>
        <location evidence="1">Membrane</location>
        <topology evidence="1">Single-pass membrane protein</topology>
    </subcellularLocation>
</comment>
<evidence type="ECO:0000256" key="1">
    <source>
        <dbReference type="ARBA" id="ARBA00004167"/>
    </source>
</evidence>
<keyword evidence="5" id="KW-1185">Reference proteome</keyword>
<comment type="caution">
    <text evidence="4">The sequence shown here is derived from an EMBL/GenBank/DDBJ whole genome shotgun (WGS) entry which is preliminary data.</text>
</comment>
<accession>A0A5J5CMZ5</accession>
<gene>
    <name evidence="4" type="ORF">FQN60_008746</name>
</gene>
<evidence type="ECO:0000313" key="5">
    <source>
        <dbReference type="Proteomes" id="UP000327493"/>
    </source>
</evidence>
<keyword evidence="3" id="KW-0472">Membrane</keyword>
<organism evidence="4 5">
    <name type="scientific">Etheostoma spectabile</name>
    <name type="common">orangethroat darter</name>
    <dbReference type="NCBI Taxonomy" id="54343"/>
    <lineage>
        <taxon>Eukaryota</taxon>
        <taxon>Metazoa</taxon>
        <taxon>Chordata</taxon>
        <taxon>Craniata</taxon>
        <taxon>Vertebrata</taxon>
        <taxon>Euteleostomi</taxon>
        <taxon>Actinopterygii</taxon>
        <taxon>Neopterygii</taxon>
        <taxon>Teleostei</taxon>
        <taxon>Neoteleostei</taxon>
        <taxon>Acanthomorphata</taxon>
        <taxon>Eupercaria</taxon>
        <taxon>Perciformes</taxon>
        <taxon>Percoidei</taxon>
        <taxon>Percidae</taxon>
        <taxon>Etheostomatinae</taxon>
        <taxon>Etheostoma</taxon>
    </lineage>
</organism>
<evidence type="ECO:0000256" key="3">
    <source>
        <dbReference type="ARBA" id="ARBA00022989"/>
    </source>
</evidence>
<dbReference type="GO" id="GO:0005737">
    <property type="term" value="C:cytoplasm"/>
    <property type="evidence" value="ECO:0007669"/>
    <property type="project" value="TreeGrafter"/>
</dbReference>
<dbReference type="AlphaFoldDB" id="A0A5J5CMZ5"/>
<dbReference type="PANTHER" id="PTHR21461">
    <property type="entry name" value="GLYCOSYLTRANSFERASE FAMILY 92 PROTEIN"/>
    <property type="match status" value="1"/>
</dbReference>
<name>A0A5J5CMZ5_9PERO</name>